<dbReference type="PANTHER" id="PTHR38657">
    <property type="entry name" value="SLR1343 PROTEIN"/>
    <property type="match status" value="1"/>
</dbReference>
<dbReference type="InterPro" id="IPR052551">
    <property type="entry name" value="UV-DNA_repair_photolyase"/>
</dbReference>
<dbReference type="InterPro" id="IPR014729">
    <property type="entry name" value="Rossmann-like_a/b/a_fold"/>
</dbReference>
<dbReference type="Gene3D" id="1.25.40.80">
    <property type="match status" value="1"/>
</dbReference>
<dbReference type="AlphaFoldDB" id="A0A6C0HX36"/>
<proteinExistence type="predicted"/>
<dbReference type="InterPro" id="IPR005101">
    <property type="entry name" value="Cryptochr/Photolyase_FAD-bd"/>
</dbReference>
<protein>
    <recommendedName>
        <fullName evidence="1">Cryptochrome/DNA photolyase FAD-binding domain-containing protein</fullName>
    </recommendedName>
</protein>
<dbReference type="Pfam" id="PF03441">
    <property type="entry name" value="FAD_binding_7"/>
    <property type="match status" value="1"/>
</dbReference>
<evidence type="ECO:0000313" key="2">
    <source>
        <dbReference type="EMBL" id="QHT84413.1"/>
    </source>
</evidence>
<dbReference type="EMBL" id="MN740017">
    <property type="protein sequence ID" value="QHT84413.1"/>
    <property type="molecule type" value="Genomic_DNA"/>
</dbReference>
<dbReference type="InterPro" id="IPR007357">
    <property type="entry name" value="PhrB-like"/>
</dbReference>
<dbReference type="Pfam" id="PF04244">
    <property type="entry name" value="DPRP"/>
    <property type="match status" value="2"/>
</dbReference>
<name>A0A6C0HX36_9ZZZZ</name>
<dbReference type="InterPro" id="IPR036134">
    <property type="entry name" value="Crypto/Photolyase_FAD-like_sf"/>
</dbReference>
<accession>A0A6C0HX36</accession>
<dbReference type="Gene3D" id="1.10.579.10">
    <property type="entry name" value="DNA Cyclobutane Dipyrimidine Photolyase, subunit A, domain 3"/>
    <property type="match status" value="1"/>
</dbReference>
<dbReference type="PANTHER" id="PTHR38657:SF1">
    <property type="entry name" value="SLR1343 PROTEIN"/>
    <property type="match status" value="1"/>
</dbReference>
<dbReference type="Gene3D" id="3.40.50.620">
    <property type="entry name" value="HUPs"/>
    <property type="match status" value="1"/>
</dbReference>
<reference evidence="2" key="1">
    <citation type="journal article" date="2020" name="Nature">
        <title>Giant virus diversity and host interactions through global metagenomics.</title>
        <authorList>
            <person name="Schulz F."/>
            <person name="Roux S."/>
            <person name="Paez-Espino D."/>
            <person name="Jungbluth S."/>
            <person name="Walsh D.A."/>
            <person name="Denef V.J."/>
            <person name="McMahon K.D."/>
            <person name="Konstantinidis K.T."/>
            <person name="Eloe-Fadrosh E.A."/>
            <person name="Kyrpides N.C."/>
            <person name="Woyke T."/>
        </authorList>
    </citation>
    <scope>NUCLEOTIDE SEQUENCE</scope>
    <source>
        <strain evidence="2">GVMAG-M-3300023184-177</strain>
    </source>
</reference>
<organism evidence="2">
    <name type="scientific">viral metagenome</name>
    <dbReference type="NCBI Taxonomy" id="1070528"/>
    <lineage>
        <taxon>unclassified sequences</taxon>
        <taxon>metagenomes</taxon>
        <taxon>organismal metagenomes</taxon>
    </lineage>
</organism>
<evidence type="ECO:0000259" key="1">
    <source>
        <dbReference type="Pfam" id="PF03441"/>
    </source>
</evidence>
<feature type="domain" description="Cryptochrome/DNA photolyase FAD-binding" evidence="1">
    <location>
        <begin position="268"/>
        <end position="409"/>
    </location>
</feature>
<dbReference type="SUPFAM" id="SSF48173">
    <property type="entry name" value="Cryptochrome/photolyase FAD-binding domain"/>
    <property type="match status" value="1"/>
</dbReference>
<sequence>MLLILPHQLYNINILKKILEKDKNVIIWEHPHYFKKYNYNKKKLILHRASMKYYYDYLKENDCNVHYVEFNKKPTINNYKVFDPIDKIKLPNNHTLLESPNFLLTKEHYTQFNKTRKSKRVVFNNFYMWSKKSLNIYPKLKSMDKMNRDRFKSSKIPSMPKLDKLDKIYIKEAIRYVEKHFPNNYGNTDNFCYPICHSTVNKWVSFFIKYKFKKFGPYQDFINKDNNTMFHSVLSSSINIGLINPIDIINKINKYKNRIPVNSFEGYIRQLFWREYQRYCYSYAGINYNKNYFGNKKKLTKDWYKGTVGIAPVDDLIKSGFDTGYIHHIGRLMVIGNFMNLSEIHPKEGFRWFMEFSIDSYEWVMHQNVYEMVFFCTGGQTMTRPYISSSNYIIKMSNYNKSDIWTTKWDNLYHHFLTKHRTKLYKFRYYFPNL</sequence>